<evidence type="ECO:0000256" key="1">
    <source>
        <dbReference type="ARBA" id="ARBA00004496"/>
    </source>
</evidence>
<keyword evidence="4" id="KW-0479">Metal-binding</keyword>
<sequence>MASDSLKELLIGQSADAELEREINNFERLASFIETENQIIDGEGFKPSEIPGQMQKIREDQVRNTAGGYVFKVNDLNRIRRFLILGTEGGTYYSSEKQLTMDNVKAMCEIIEKGKGPLLLREIIRISLEGRAPKQDPTLFALALCARYKVRDTTRPNIHNQVMKKYKGKTLTQEDCEAIVNEVQERTKESLLANERSKVAGDGFEQQAPQEAYDDYQKALQNMAFRAVLKVCRIPTHLFAFVGYCQKISAETGAKQNSKGWGRGLRTAIAYWYFNQTPERLAMLITKYQQRNKFCHRDLLRLCHLRPKTSFPKSHKYWHHHKEFDFIFAYIAGDTGDGHKRKAEPEGNGIKKAKNENRKDETDEQRKKREEKERERVEKQMARMKLREEKVKIFSELKLPEAPDAEGSPAAKLIRAFEEMKAVTEPEKAASLIREYGLVREHVPSHLLNSKSVWEALLVDMPMTALIRNLGKLASIDMITDKEENKGHVQKVVSQLTDEQALQDARVHPVSVLLASAVYKSGGGYRGKLHWKTNPEITAALEKAFLLAFKNVTPTNKRYCLALDVSGSMSSNVLNSFLTCREAAAGMSMVLLKTEPKVESVAFSDGLTELHFDYSTTMDQMLERVNDMEFSNTDCALPMLWATEKKKQFDVFVVYTDCETWFGDVHPFKALQQYREQMNIPDAKLVVMGMASTGFTIADPTDPGMLDICGFDSAVPELLKEFVLGNI</sequence>
<dbReference type="EMBL" id="JI167792">
    <property type="protein sequence ID" value="ADY42755.1"/>
    <property type="molecule type" value="mRNA"/>
</dbReference>
<evidence type="ECO:0000256" key="7">
    <source>
        <dbReference type="SAM" id="MobiDB-lite"/>
    </source>
</evidence>
<dbReference type="PANTHER" id="PTHR14202:SF0">
    <property type="entry name" value="RNA-BINDING PROTEIN RO60"/>
    <property type="match status" value="1"/>
</dbReference>
<name>F1KY01_ASCSU</name>
<dbReference type="InterPro" id="IPR037214">
    <property type="entry name" value="TROVE_dom_sf"/>
</dbReference>
<dbReference type="GO" id="GO:0003723">
    <property type="term" value="F:RNA binding"/>
    <property type="evidence" value="ECO:0007669"/>
    <property type="project" value="UniProtKB-KW"/>
</dbReference>
<dbReference type="AlphaFoldDB" id="F1KY01"/>
<dbReference type="PROSITE" id="PS50988">
    <property type="entry name" value="TROVE"/>
    <property type="match status" value="1"/>
</dbReference>
<evidence type="ECO:0000256" key="2">
    <source>
        <dbReference type="ARBA" id="ARBA00007814"/>
    </source>
</evidence>
<organism evidence="9">
    <name type="scientific">Ascaris suum</name>
    <name type="common">Pig roundworm</name>
    <name type="synonym">Ascaris lumbricoides</name>
    <dbReference type="NCBI Taxonomy" id="6253"/>
    <lineage>
        <taxon>Eukaryota</taxon>
        <taxon>Metazoa</taxon>
        <taxon>Ecdysozoa</taxon>
        <taxon>Nematoda</taxon>
        <taxon>Chromadorea</taxon>
        <taxon>Rhabditida</taxon>
        <taxon>Spirurina</taxon>
        <taxon>Ascaridomorpha</taxon>
        <taxon>Ascaridoidea</taxon>
        <taxon>Ascarididae</taxon>
        <taxon>Ascaris</taxon>
    </lineage>
</organism>
<dbReference type="Pfam" id="PF25045">
    <property type="entry name" value="vWA_Ro60"/>
    <property type="match status" value="1"/>
</dbReference>
<feature type="region of interest" description="Disordered" evidence="7">
    <location>
        <begin position="337"/>
        <end position="378"/>
    </location>
</feature>
<evidence type="ECO:0000256" key="5">
    <source>
        <dbReference type="ARBA" id="ARBA00022884"/>
    </source>
</evidence>
<dbReference type="Gene3D" id="3.40.50.410">
    <property type="entry name" value="von Willebrand factor, type A domain"/>
    <property type="match status" value="2"/>
</dbReference>
<dbReference type="GO" id="GO:0005737">
    <property type="term" value="C:cytoplasm"/>
    <property type="evidence" value="ECO:0007669"/>
    <property type="project" value="UniProtKB-SubCell"/>
</dbReference>
<feature type="domain" description="TROVE" evidence="8">
    <location>
        <begin position="62"/>
        <end position="557"/>
    </location>
</feature>
<comment type="subcellular location">
    <subcellularLocation>
        <location evidence="1">Cytoplasm</location>
    </subcellularLocation>
</comment>
<accession>F1KY01</accession>
<dbReference type="Pfam" id="PF05731">
    <property type="entry name" value="TROVE"/>
    <property type="match status" value="1"/>
</dbReference>
<dbReference type="GO" id="GO:1990904">
    <property type="term" value="C:ribonucleoprotein complex"/>
    <property type="evidence" value="ECO:0007669"/>
    <property type="project" value="UniProtKB-KW"/>
</dbReference>
<dbReference type="SUPFAM" id="SSF53300">
    <property type="entry name" value="vWA-like"/>
    <property type="match status" value="1"/>
</dbReference>
<evidence type="ECO:0000259" key="8">
    <source>
        <dbReference type="PROSITE" id="PS50988"/>
    </source>
</evidence>
<dbReference type="InterPro" id="IPR056800">
    <property type="entry name" value="vWA_Ro60"/>
</dbReference>
<keyword evidence="3" id="KW-0963">Cytoplasm</keyword>
<dbReference type="PANTHER" id="PTHR14202">
    <property type="entry name" value="60 KDA RIBONUCLEOPROTEIN SSA/RO"/>
    <property type="match status" value="1"/>
</dbReference>
<protein>
    <submittedName>
        <fullName evidence="9">60 kDa SS-A/Ro ribonucleoprotein</fullName>
    </submittedName>
</protein>
<reference evidence="9" key="1">
    <citation type="journal article" date="2011" name="Genome Res.">
        <title>Deep small RNA sequencing from the nematode Ascaris reveals conservation, functional diversification, and novel developmental profiles.</title>
        <authorList>
            <person name="Wang J."/>
            <person name="Czech B."/>
            <person name="Crunk A."/>
            <person name="Wallace A."/>
            <person name="Mitreva M."/>
            <person name="Hannon G.J."/>
            <person name="Davis R.E."/>
        </authorList>
    </citation>
    <scope>NUCLEOTIDE SEQUENCE</scope>
</reference>
<comment type="similarity">
    <text evidence="2">Belongs to the Ro 60 kDa family.</text>
</comment>
<evidence type="ECO:0000313" key="9">
    <source>
        <dbReference type="EMBL" id="ADY42755.1"/>
    </source>
</evidence>
<dbReference type="InterPro" id="IPR008858">
    <property type="entry name" value="TROVE_dom"/>
</dbReference>
<dbReference type="InterPro" id="IPR036465">
    <property type="entry name" value="vWFA_dom_sf"/>
</dbReference>
<keyword evidence="6 9" id="KW-0687">Ribonucleoprotein</keyword>
<proteinExistence type="evidence at transcript level"/>
<evidence type="ECO:0000256" key="3">
    <source>
        <dbReference type="ARBA" id="ARBA00022490"/>
    </source>
</evidence>
<dbReference type="SUPFAM" id="SSF140864">
    <property type="entry name" value="TROVE domain-like"/>
    <property type="match status" value="1"/>
</dbReference>
<evidence type="ECO:0000256" key="6">
    <source>
        <dbReference type="ARBA" id="ARBA00023274"/>
    </source>
</evidence>
<dbReference type="InterPro" id="IPR040322">
    <property type="entry name" value="TROVE2"/>
</dbReference>
<dbReference type="GO" id="GO:0046872">
    <property type="term" value="F:metal ion binding"/>
    <property type="evidence" value="ECO:0007669"/>
    <property type="project" value="UniProtKB-KW"/>
</dbReference>
<keyword evidence="5" id="KW-0694">RNA-binding</keyword>
<feature type="compositionally biased region" description="Basic and acidic residues" evidence="7">
    <location>
        <begin position="353"/>
        <end position="378"/>
    </location>
</feature>
<evidence type="ECO:0000256" key="4">
    <source>
        <dbReference type="ARBA" id="ARBA00022723"/>
    </source>
</evidence>